<feature type="region of interest" description="Disordered" evidence="1">
    <location>
        <begin position="54"/>
        <end position="75"/>
    </location>
</feature>
<sequence>MTRTSYENPVIHGDTVNMYTPPSHMLDGTGVEPSGQQSVPPQVLSHENTLPLQSHDSHTFTDGGSSEAMTVGGVGHYRSQQVESLLEEEDMNKYLKGKKKKAQTRRQKSHQILRKITH</sequence>
<organism evidence="2 3">
    <name type="scientific">Electrophorus voltai</name>
    <dbReference type="NCBI Taxonomy" id="2609070"/>
    <lineage>
        <taxon>Eukaryota</taxon>
        <taxon>Metazoa</taxon>
        <taxon>Chordata</taxon>
        <taxon>Craniata</taxon>
        <taxon>Vertebrata</taxon>
        <taxon>Euteleostomi</taxon>
        <taxon>Actinopterygii</taxon>
        <taxon>Neopterygii</taxon>
        <taxon>Teleostei</taxon>
        <taxon>Ostariophysi</taxon>
        <taxon>Gymnotiformes</taxon>
        <taxon>Gymnotoidei</taxon>
        <taxon>Gymnotidae</taxon>
        <taxon>Electrophorus</taxon>
    </lineage>
</organism>
<reference evidence="2" key="1">
    <citation type="submission" date="2023-03" db="EMBL/GenBank/DDBJ databases">
        <title>Electrophorus voltai genome.</title>
        <authorList>
            <person name="Bian C."/>
        </authorList>
    </citation>
    <scope>NUCLEOTIDE SEQUENCE</scope>
    <source>
        <strain evidence="2">CB-2022</strain>
        <tissue evidence="2">Muscle</tissue>
    </source>
</reference>
<gene>
    <name evidence="2" type="ORF">P4O66_017571</name>
</gene>
<comment type="caution">
    <text evidence="2">The sequence shown here is derived from an EMBL/GenBank/DDBJ whole genome shotgun (WGS) entry which is preliminary data.</text>
</comment>
<dbReference type="Proteomes" id="UP001239994">
    <property type="component" value="Unassembled WGS sequence"/>
</dbReference>
<name>A0AAD9DMC7_9TELE</name>
<accession>A0AAD9DMC7</accession>
<feature type="region of interest" description="Disordered" evidence="1">
    <location>
        <begin position="96"/>
        <end position="118"/>
    </location>
</feature>
<keyword evidence="3" id="KW-1185">Reference proteome</keyword>
<evidence type="ECO:0000313" key="3">
    <source>
        <dbReference type="Proteomes" id="UP001239994"/>
    </source>
</evidence>
<feature type="compositionally biased region" description="Polar residues" evidence="1">
    <location>
        <begin position="54"/>
        <end position="68"/>
    </location>
</feature>
<evidence type="ECO:0000313" key="2">
    <source>
        <dbReference type="EMBL" id="KAK1786138.1"/>
    </source>
</evidence>
<evidence type="ECO:0000256" key="1">
    <source>
        <dbReference type="SAM" id="MobiDB-lite"/>
    </source>
</evidence>
<dbReference type="EMBL" id="JAROKS010000025">
    <property type="protein sequence ID" value="KAK1786138.1"/>
    <property type="molecule type" value="Genomic_DNA"/>
</dbReference>
<protein>
    <submittedName>
        <fullName evidence="2">Uncharacterized protein</fullName>
    </submittedName>
</protein>
<dbReference type="AlphaFoldDB" id="A0AAD9DMC7"/>
<proteinExistence type="predicted"/>